<evidence type="ECO:0000256" key="1">
    <source>
        <dbReference type="SAM" id="MobiDB-lite"/>
    </source>
</evidence>
<dbReference type="Pfam" id="PF11583">
    <property type="entry name" value="AurF"/>
    <property type="match status" value="1"/>
</dbReference>
<dbReference type="Gene3D" id="1.10.620.20">
    <property type="entry name" value="Ribonucleotide Reductase, subunit A"/>
    <property type="match status" value="1"/>
</dbReference>
<proteinExistence type="predicted"/>
<name>A0A370B2Q0_9ACTN</name>
<organism evidence="2 3">
    <name type="scientific">Streptomyces corynorhini</name>
    <dbReference type="NCBI Taxonomy" id="2282652"/>
    <lineage>
        <taxon>Bacteria</taxon>
        <taxon>Bacillati</taxon>
        <taxon>Actinomycetota</taxon>
        <taxon>Actinomycetes</taxon>
        <taxon>Kitasatosporales</taxon>
        <taxon>Streptomycetaceae</taxon>
        <taxon>Streptomyces</taxon>
    </lineage>
</organism>
<feature type="region of interest" description="Disordered" evidence="1">
    <location>
        <begin position="1"/>
        <end position="29"/>
    </location>
</feature>
<dbReference type="GO" id="GO:0016491">
    <property type="term" value="F:oxidoreductase activity"/>
    <property type="evidence" value="ECO:0007669"/>
    <property type="project" value="InterPro"/>
</dbReference>
<evidence type="ECO:0000313" key="2">
    <source>
        <dbReference type="EMBL" id="RDG34639.1"/>
    </source>
</evidence>
<accession>A0A370B2Q0</accession>
<dbReference type="InterPro" id="IPR025859">
    <property type="entry name" value="AurF/CmlI"/>
</dbReference>
<protein>
    <recommendedName>
        <fullName evidence="4">Diiron oxygenase</fullName>
    </recommendedName>
</protein>
<feature type="compositionally biased region" description="Polar residues" evidence="1">
    <location>
        <begin position="1"/>
        <end position="21"/>
    </location>
</feature>
<evidence type="ECO:0008006" key="4">
    <source>
        <dbReference type="Google" id="ProtNLM"/>
    </source>
</evidence>
<reference evidence="2 3" key="1">
    <citation type="submission" date="2018-07" db="EMBL/GenBank/DDBJ databases">
        <title>Streptomyces species from bats.</title>
        <authorList>
            <person name="Dunlap C."/>
        </authorList>
    </citation>
    <scope>NUCLEOTIDE SEQUENCE [LARGE SCALE GENOMIC DNA]</scope>
    <source>
        <strain evidence="2 3">AC230</strain>
    </source>
</reference>
<feature type="non-terminal residue" evidence="2">
    <location>
        <position position="271"/>
    </location>
</feature>
<sequence length="271" mass="30272">MSQRPNTEQRPSTAQQPTTEQWRGPDPASEATLRRIVDAWPQRAAVVKAPDAAASAEPWDPELPDYPPDLVPFADHPRFLAATPQQREHVRTGLWLGYNERVIATEQLVAEPGFHLVMAGGLAGSEAPLIRQAIQQALVDESFHTYLHMTAHQRTMRLRGIRERPGQPVLVTYRRLQQMMAELPEAWERDIAVLTWSVVAETCINALLALVARDRAIQPVHSLITTLHLRDESAHGSILVHVMCELYARMNAAQRETVARCLPAALAAFAE</sequence>
<keyword evidence="3" id="KW-1185">Reference proteome</keyword>
<dbReference type="AlphaFoldDB" id="A0A370B2Q0"/>
<dbReference type="OrthoDB" id="581579at2"/>
<dbReference type="InterPro" id="IPR012348">
    <property type="entry name" value="RNR-like"/>
</dbReference>
<dbReference type="Proteomes" id="UP000253741">
    <property type="component" value="Unassembled WGS sequence"/>
</dbReference>
<dbReference type="EMBL" id="QQNA01000292">
    <property type="protein sequence ID" value="RDG34639.1"/>
    <property type="molecule type" value="Genomic_DNA"/>
</dbReference>
<evidence type="ECO:0000313" key="3">
    <source>
        <dbReference type="Proteomes" id="UP000253741"/>
    </source>
</evidence>
<comment type="caution">
    <text evidence="2">The sequence shown here is derived from an EMBL/GenBank/DDBJ whole genome shotgun (WGS) entry which is preliminary data.</text>
</comment>
<gene>
    <name evidence="2" type="ORF">DVH02_29550</name>
</gene>